<dbReference type="Gene3D" id="1.25.40.10">
    <property type="entry name" value="Tetratricopeptide repeat domain"/>
    <property type="match status" value="2"/>
</dbReference>
<dbReference type="InterPro" id="IPR011990">
    <property type="entry name" value="TPR-like_helical_dom_sf"/>
</dbReference>
<name>A0A919BC72_9GAMM</name>
<keyword evidence="8" id="KW-1185">Reference proteome</keyword>
<dbReference type="GO" id="GO:0030288">
    <property type="term" value="C:outer membrane-bounded periplasmic space"/>
    <property type="evidence" value="ECO:0007669"/>
    <property type="project" value="InterPro"/>
</dbReference>
<dbReference type="SMART" id="SM00671">
    <property type="entry name" value="SEL1"/>
    <property type="match status" value="3"/>
</dbReference>
<keyword evidence="3" id="KW-1133">Transmembrane helix</keyword>
<feature type="domain" description="TonB C-terminal" evidence="6">
    <location>
        <begin position="115"/>
        <end position="212"/>
    </location>
</feature>
<evidence type="ECO:0000256" key="5">
    <source>
        <dbReference type="RuleBase" id="RU362123"/>
    </source>
</evidence>
<dbReference type="GO" id="GO:0005886">
    <property type="term" value="C:plasma membrane"/>
    <property type="evidence" value="ECO:0007669"/>
    <property type="project" value="UniProtKB-SubCell"/>
</dbReference>
<evidence type="ECO:0000313" key="8">
    <source>
        <dbReference type="Proteomes" id="UP000623842"/>
    </source>
</evidence>
<dbReference type="InterPro" id="IPR006597">
    <property type="entry name" value="Sel1-like"/>
</dbReference>
<reference evidence="7" key="2">
    <citation type="submission" date="2020-09" db="EMBL/GenBank/DDBJ databases">
        <authorList>
            <person name="Sun Q."/>
            <person name="Kim S."/>
        </authorList>
    </citation>
    <scope>NUCLEOTIDE SEQUENCE</scope>
    <source>
        <strain evidence="7">KCTC 42731</strain>
    </source>
</reference>
<organism evidence="7 8">
    <name type="scientific">Thalassotalea marina</name>
    <dbReference type="NCBI Taxonomy" id="1673741"/>
    <lineage>
        <taxon>Bacteria</taxon>
        <taxon>Pseudomonadati</taxon>
        <taxon>Pseudomonadota</taxon>
        <taxon>Gammaproteobacteria</taxon>
        <taxon>Alteromonadales</taxon>
        <taxon>Colwelliaceae</taxon>
        <taxon>Thalassotalea</taxon>
    </lineage>
</organism>
<keyword evidence="5" id="KW-0735">Signal-anchor</keyword>
<keyword evidence="5" id="KW-0813">Transport</keyword>
<evidence type="ECO:0000256" key="2">
    <source>
        <dbReference type="ARBA" id="ARBA00022692"/>
    </source>
</evidence>
<keyword evidence="5" id="KW-0653">Protein transport</keyword>
<dbReference type="PANTHER" id="PTHR43628:SF1">
    <property type="entry name" value="CHITIN SYNTHASE REGULATORY FACTOR 2-RELATED"/>
    <property type="match status" value="1"/>
</dbReference>
<dbReference type="PROSITE" id="PS52015">
    <property type="entry name" value="TONB_CTD"/>
    <property type="match status" value="1"/>
</dbReference>
<evidence type="ECO:0000313" key="7">
    <source>
        <dbReference type="EMBL" id="GHF78929.1"/>
    </source>
</evidence>
<evidence type="ECO:0000259" key="6">
    <source>
        <dbReference type="PROSITE" id="PS52015"/>
    </source>
</evidence>
<dbReference type="EMBL" id="BNCK01000001">
    <property type="protein sequence ID" value="GHF78929.1"/>
    <property type="molecule type" value="Genomic_DNA"/>
</dbReference>
<reference evidence="7" key="1">
    <citation type="journal article" date="2014" name="Int. J. Syst. Evol. Microbiol.">
        <title>Complete genome sequence of Corynebacterium casei LMG S-19264T (=DSM 44701T), isolated from a smear-ripened cheese.</title>
        <authorList>
            <consortium name="US DOE Joint Genome Institute (JGI-PGF)"/>
            <person name="Walter F."/>
            <person name="Albersmeier A."/>
            <person name="Kalinowski J."/>
            <person name="Ruckert C."/>
        </authorList>
    </citation>
    <scope>NUCLEOTIDE SEQUENCE</scope>
    <source>
        <strain evidence="7">KCTC 42731</strain>
    </source>
</reference>
<comment type="function">
    <text evidence="5">Interacts with outer membrane receptor proteins that carry out high-affinity binding and energy dependent uptake into the periplasmic space of specific substrates. It could act to transduce energy from the cytoplasmic membrane to specific energy-requiring processes in the outer membrane, resulting in the release into the periplasm of ligands bound by these outer membrane proteins.</text>
</comment>
<dbReference type="SUPFAM" id="SSF74653">
    <property type="entry name" value="TolA/TonB C-terminal domain"/>
    <property type="match status" value="1"/>
</dbReference>
<dbReference type="Gene3D" id="3.30.2420.10">
    <property type="entry name" value="TonB"/>
    <property type="match status" value="1"/>
</dbReference>
<keyword evidence="4" id="KW-0472">Membrane</keyword>
<comment type="subcellular location">
    <subcellularLocation>
        <location evidence="5">Cell inner membrane</location>
        <topology evidence="5">Single-pass membrane protein</topology>
        <orientation evidence="5">Periplasmic side</orientation>
    </subcellularLocation>
    <subcellularLocation>
        <location evidence="1">Membrane</location>
        <topology evidence="1">Single-pass membrane protein</topology>
    </subcellularLocation>
</comment>
<dbReference type="GO" id="GO:0055085">
    <property type="term" value="P:transmembrane transport"/>
    <property type="evidence" value="ECO:0007669"/>
    <property type="project" value="InterPro"/>
</dbReference>
<evidence type="ECO:0000256" key="1">
    <source>
        <dbReference type="ARBA" id="ARBA00004167"/>
    </source>
</evidence>
<dbReference type="Pfam" id="PF03544">
    <property type="entry name" value="TonB_C"/>
    <property type="match status" value="1"/>
</dbReference>
<dbReference type="PRINTS" id="PR01374">
    <property type="entry name" value="TONBPROTEIN"/>
</dbReference>
<dbReference type="Pfam" id="PF08238">
    <property type="entry name" value="Sel1"/>
    <property type="match status" value="3"/>
</dbReference>
<comment type="caution">
    <text evidence="7">The sequence shown here is derived from an EMBL/GenBank/DDBJ whole genome shotgun (WGS) entry which is preliminary data.</text>
</comment>
<dbReference type="Proteomes" id="UP000623842">
    <property type="component" value="Unassembled WGS sequence"/>
</dbReference>
<dbReference type="AlphaFoldDB" id="A0A919BC72"/>
<accession>A0A919BC72</accession>
<comment type="similarity">
    <text evidence="5">Belongs to the TonB family.</text>
</comment>
<dbReference type="InterPro" id="IPR003538">
    <property type="entry name" value="TonB"/>
</dbReference>
<dbReference type="InterPro" id="IPR037682">
    <property type="entry name" value="TonB_C"/>
</dbReference>
<dbReference type="GO" id="GO:0031992">
    <property type="term" value="F:energy transducer activity"/>
    <property type="evidence" value="ECO:0007669"/>
    <property type="project" value="InterPro"/>
</dbReference>
<evidence type="ECO:0000256" key="3">
    <source>
        <dbReference type="ARBA" id="ARBA00022989"/>
    </source>
</evidence>
<dbReference type="InterPro" id="IPR006260">
    <property type="entry name" value="TonB/TolA_C"/>
</dbReference>
<dbReference type="GO" id="GO:0015031">
    <property type="term" value="P:protein transport"/>
    <property type="evidence" value="ECO:0007669"/>
    <property type="project" value="UniProtKB-UniRule"/>
</dbReference>
<keyword evidence="5" id="KW-0997">Cell inner membrane</keyword>
<keyword evidence="5" id="KW-1003">Cell membrane</keyword>
<dbReference type="GO" id="GO:0015891">
    <property type="term" value="P:siderophore transport"/>
    <property type="evidence" value="ECO:0007669"/>
    <property type="project" value="InterPro"/>
</dbReference>
<dbReference type="InterPro" id="IPR052945">
    <property type="entry name" value="Mitotic_Regulator"/>
</dbReference>
<gene>
    <name evidence="7" type="ORF">GCM10017161_02580</name>
</gene>
<proteinExistence type="inferred from homology"/>
<evidence type="ECO:0000256" key="4">
    <source>
        <dbReference type="ARBA" id="ARBA00023136"/>
    </source>
</evidence>
<dbReference type="PANTHER" id="PTHR43628">
    <property type="entry name" value="ACTIVATOR OF C KINASE PROTEIN 1-RELATED"/>
    <property type="match status" value="1"/>
</dbReference>
<sequence length="437" mass="50426">MLSATLDYNDGNYSEAFAEFSRLAKLGNEDAIFNVGVMFLHGQGVEQDLAQANAWFRLAADFGLDEARDAAQLIAAQTEHSTLEQAYQALQKSISFRQFEQTLQPIFSAEKFTEKNTEPPLRIHTVDAKYPQSAYEKGIEGWVWLEFDVDASGAVKDVDIIDAFPDKTFNRAIYNAVRRWRYEPYRVDGVAQNYSSRSLLYHFTTFKGKRYKASFASQKKQYQRKISELIESAEQGNALVQYYIANWLNADEHNATKLLRYHWQQDTASSDLLLKSAINGYPNSQYRLGTNLLRGEFTQTDRKKGLNWILNAAQSGFVYAQYRLGRELLDKRFVEYDQDKAKRWLTMAANQGHFRAQRDLIDVLIENEEFVQAVNYLTLALEHDAQHPDLWFSQSKMAIKRGDKALASDAINKAIKYAKEREWHLAKLQAYQQQHKL</sequence>
<protein>
    <recommendedName>
        <fullName evidence="5">Protein TonB</fullName>
    </recommendedName>
</protein>
<dbReference type="NCBIfam" id="TIGR01352">
    <property type="entry name" value="tonB_Cterm"/>
    <property type="match status" value="1"/>
</dbReference>
<keyword evidence="2" id="KW-0812">Transmembrane</keyword>
<dbReference type="SUPFAM" id="SSF81901">
    <property type="entry name" value="HCP-like"/>
    <property type="match status" value="2"/>
</dbReference>